<keyword evidence="4" id="KW-0274">FAD</keyword>
<dbReference type="HOGENOM" id="CLU_018354_10_0_1"/>
<dbReference type="PROSITE" id="PS51387">
    <property type="entry name" value="FAD_PCMH"/>
    <property type="match status" value="1"/>
</dbReference>
<dbReference type="PANTHER" id="PTHR42973">
    <property type="entry name" value="BINDING OXIDOREDUCTASE, PUTATIVE (AFU_ORTHOLOGUE AFUA_1G17690)-RELATED"/>
    <property type="match status" value="1"/>
</dbReference>
<dbReference type="EMBL" id="KN823052">
    <property type="protein sequence ID" value="KIO24908.1"/>
    <property type="molecule type" value="Genomic_DNA"/>
</dbReference>
<dbReference type="InterPro" id="IPR016166">
    <property type="entry name" value="FAD-bd_PCMH"/>
</dbReference>
<dbReference type="InterPro" id="IPR016169">
    <property type="entry name" value="FAD-bd_PCMH_sub2"/>
</dbReference>
<evidence type="ECO:0000259" key="6">
    <source>
        <dbReference type="PROSITE" id="PS51387"/>
    </source>
</evidence>
<evidence type="ECO:0000256" key="2">
    <source>
        <dbReference type="ARBA" id="ARBA00005466"/>
    </source>
</evidence>
<reference evidence="7 8" key="1">
    <citation type="submission" date="2014-04" db="EMBL/GenBank/DDBJ databases">
        <authorList>
            <consortium name="DOE Joint Genome Institute"/>
            <person name="Kuo A."/>
            <person name="Girlanda M."/>
            <person name="Perotto S."/>
            <person name="Kohler A."/>
            <person name="Nagy L.G."/>
            <person name="Floudas D."/>
            <person name="Copeland A."/>
            <person name="Barry K.W."/>
            <person name="Cichocki N."/>
            <person name="Veneault-Fourrey C."/>
            <person name="LaButti K."/>
            <person name="Lindquist E.A."/>
            <person name="Lipzen A."/>
            <person name="Lundell T."/>
            <person name="Morin E."/>
            <person name="Murat C."/>
            <person name="Sun H."/>
            <person name="Tunlid A."/>
            <person name="Henrissat B."/>
            <person name="Grigoriev I.V."/>
            <person name="Hibbett D.S."/>
            <person name="Martin F."/>
            <person name="Nordberg H.P."/>
            <person name="Cantor M.N."/>
            <person name="Hua S.X."/>
        </authorList>
    </citation>
    <scope>NUCLEOTIDE SEQUENCE [LARGE SCALE GENOMIC DNA]</scope>
    <source>
        <strain evidence="7 8">MUT 4182</strain>
    </source>
</reference>
<dbReference type="Gene3D" id="3.30.43.10">
    <property type="entry name" value="Uridine Diphospho-n-acetylenolpyruvylglucosamine Reductase, domain 2"/>
    <property type="match status" value="1"/>
</dbReference>
<dbReference type="Pfam" id="PF01565">
    <property type="entry name" value="FAD_binding_4"/>
    <property type="match status" value="1"/>
</dbReference>
<dbReference type="GO" id="GO:0071949">
    <property type="term" value="F:FAD binding"/>
    <property type="evidence" value="ECO:0007669"/>
    <property type="project" value="InterPro"/>
</dbReference>
<dbReference type="OrthoDB" id="415825at2759"/>
<dbReference type="GO" id="GO:0016491">
    <property type="term" value="F:oxidoreductase activity"/>
    <property type="evidence" value="ECO:0007669"/>
    <property type="project" value="UniProtKB-KW"/>
</dbReference>
<evidence type="ECO:0000256" key="5">
    <source>
        <dbReference type="ARBA" id="ARBA00023002"/>
    </source>
</evidence>
<dbReference type="AlphaFoldDB" id="A0A0C3KTW2"/>
<dbReference type="Gene3D" id="3.30.465.10">
    <property type="match status" value="1"/>
</dbReference>
<evidence type="ECO:0000256" key="4">
    <source>
        <dbReference type="ARBA" id="ARBA00022827"/>
    </source>
</evidence>
<keyword evidence="8" id="KW-1185">Reference proteome</keyword>
<evidence type="ECO:0000256" key="3">
    <source>
        <dbReference type="ARBA" id="ARBA00022630"/>
    </source>
</evidence>
<comment type="similarity">
    <text evidence="2">Belongs to the oxygen-dependent FAD-linked oxidoreductase family.</text>
</comment>
<evidence type="ECO:0000313" key="7">
    <source>
        <dbReference type="EMBL" id="KIO24908.1"/>
    </source>
</evidence>
<comment type="cofactor">
    <cofactor evidence="1">
        <name>FAD</name>
        <dbReference type="ChEBI" id="CHEBI:57692"/>
    </cofactor>
</comment>
<evidence type="ECO:0000256" key="1">
    <source>
        <dbReference type="ARBA" id="ARBA00001974"/>
    </source>
</evidence>
<sequence>MSSPALSELKSTLSGEIVSPGEEGYEYGIARWSDSCSKPATYVVFPRKAEDVAAAIKFGRSEGLELAICGGGHSWSGASSTTGLVIHLGKYLNTARCDPEERLLYVGGGALWETGGGSNFGVVTEFVLKAHPQRPNVFVTILTFPVSKLETFVEGVENWFETVTPDEACAFGFTQGGPQPSPDGPSIQMIYFYNGSPEDGKKAAEKLYALGPASEIPFNELPYVQLNSMMNQASAHGGRKYMKGVTLQPKLTLETAKALLTMMNESEKGNPGFLYRFHWSRVLSLDEEQ</sequence>
<keyword evidence="3" id="KW-0285">Flavoprotein</keyword>
<proteinExistence type="inferred from homology"/>
<organism evidence="7 8">
    <name type="scientific">Tulasnella calospora MUT 4182</name>
    <dbReference type="NCBI Taxonomy" id="1051891"/>
    <lineage>
        <taxon>Eukaryota</taxon>
        <taxon>Fungi</taxon>
        <taxon>Dikarya</taxon>
        <taxon>Basidiomycota</taxon>
        <taxon>Agaricomycotina</taxon>
        <taxon>Agaricomycetes</taxon>
        <taxon>Cantharellales</taxon>
        <taxon>Tulasnellaceae</taxon>
        <taxon>Tulasnella</taxon>
    </lineage>
</organism>
<dbReference type="Gene3D" id="3.40.462.20">
    <property type="match status" value="1"/>
</dbReference>
<feature type="domain" description="FAD-binding PCMH-type" evidence="6">
    <location>
        <begin position="35"/>
        <end position="213"/>
    </location>
</feature>
<protein>
    <recommendedName>
        <fullName evidence="6">FAD-binding PCMH-type domain-containing protein</fullName>
    </recommendedName>
</protein>
<dbReference type="InterPro" id="IPR006094">
    <property type="entry name" value="Oxid_FAD_bind_N"/>
</dbReference>
<dbReference type="InterPro" id="IPR016167">
    <property type="entry name" value="FAD-bd_PCMH_sub1"/>
</dbReference>
<reference evidence="8" key="2">
    <citation type="submission" date="2015-01" db="EMBL/GenBank/DDBJ databases">
        <title>Evolutionary Origins and Diversification of the Mycorrhizal Mutualists.</title>
        <authorList>
            <consortium name="DOE Joint Genome Institute"/>
            <consortium name="Mycorrhizal Genomics Consortium"/>
            <person name="Kohler A."/>
            <person name="Kuo A."/>
            <person name="Nagy L.G."/>
            <person name="Floudas D."/>
            <person name="Copeland A."/>
            <person name="Barry K.W."/>
            <person name="Cichocki N."/>
            <person name="Veneault-Fourrey C."/>
            <person name="LaButti K."/>
            <person name="Lindquist E.A."/>
            <person name="Lipzen A."/>
            <person name="Lundell T."/>
            <person name="Morin E."/>
            <person name="Murat C."/>
            <person name="Riley R."/>
            <person name="Ohm R."/>
            <person name="Sun H."/>
            <person name="Tunlid A."/>
            <person name="Henrissat B."/>
            <person name="Grigoriev I.V."/>
            <person name="Hibbett D.S."/>
            <person name="Martin F."/>
        </authorList>
    </citation>
    <scope>NUCLEOTIDE SEQUENCE [LARGE SCALE GENOMIC DNA]</scope>
    <source>
        <strain evidence="8">MUT 4182</strain>
    </source>
</reference>
<dbReference type="SUPFAM" id="SSF56176">
    <property type="entry name" value="FAD-binding/transporter-associated domain-like"/>
    <property type="match status" value="1"/>
</dbReference>
<name>A0A0C3KTW2_9AGAM</name>
<accession>A0A0C3KTW2</accession>
<dbReference type="PANTHER" id="PTHR42973:SF39">
    <property type="entry name" value="FAD-BINDING PCMH-TYPE DOMAIN-CONTAINING PROTEIN"/>
    <property type="match status" value="1"/>
</dbReference>
<gene>
    <name evidence="7" type="ORF">M407DRAFT_8719</name>
</gene>
<evidence type="ECO:0000313" key="8">
    <source>
        <dbReference type="Proteomes" id="UP000054248"/>
    </source>
</evidence>
<dbReference type="Proteomes" id="UP000054248">
    <property type="component" value="Unassembled WGS sequence"/>
</dbReference>
<dbReference type="InterPro" id="IPR036318">
    <property type="entry name" value="FAD-bd_PCMH-like_sf"/>
</dbReference>
<dbReference type="STRING" id="1051891.A0A0C3KTW2"/>
<keyword evidence="5" id="KW-0560">Oxidoreductase</keyword>
<dbReference type="InterPro" id="IPR050416">
    <property type="entry name" value="FAD-linked_Oxidoreductase"/>
</dbReference>